<evidence type="ECO:0000313" key="2">
    <source>
        <dbReference type="Proteomes" id="UP000198618"/>
    </source>
</evidence>
<dbReference type="EMBL" id="FOHE01000001">
    <property type="protein sequence ID" value="SES61760.1"/>
    <property type="molecule type" value="Genomic_DNA"/>
</dbReference>
<sequence>MKNIIMKAEKPVRGGEKMKRMIITIFIISLFVLVGCQQNPSEKVLHYEANNEIIGTEKDEIIGDVSDTIYESIDRSNSEAEEMMVGPVEREGEEVTPSKGRYTISGGLSGRVVISDEQGNLLLEEILDQAYGVQSVTVDLNGSHSVYFDGVEEAMISPAQTNFSNELSAGIWEVGKDIEAGDYSVMAASEQAFGDLMIFEEGESTRLYEIIDTSPESMIEVSLEDGQKVKISGLAFLEFKPKS</sequence>
<dbReference type="AlphaFoldDB" id="A0A1H9XZM1"/>
<protein>
    <submittedName>
        <fullName evidence="1">Uncharacterized protein</fullName>
    </submittedName>
</protein>
<organism evidence="1 2">
    <name type="scientific">Oceanobacillus limi</name>
    <dbReference type="NCBI Taxonomy" id="930131"/>
    <lineage>
        <taxon>Bacteria</taxon>
        <taxon>Bacillati</taxon>
        <taxon>Bacillota</taxon>
        <taxon>Bacilli</taxon>
        <taxon>Bacillales</taxon>
        <taxon>Bacillaceae</taxon>
        <taxon>Oceanobacillus</taxon>
    </lineage>
</organism>
<dbReference type="STRING" id="930131.SAMN05216389_10131"/>
<keyword evidence="2" id="KW-1185">Reference proteome</keyword>
<dbReference type="Proteomes" id="UP000198618">
    <property type="component" value="Unassembled WGS sequence"/>
</dbReference>
<name>A0A1H9XZM1_9BACI</name>
<evidence type="ECO:0000313" key="1">
    <source>
        <dbReference type="EMBL" id="SES61760.1"/>
    </source>
</evidence>
<reference evidence="1 2" key="1">
    <citation type="submission" date="2016-10" db="EMBL/GenBank/DDBJ databases">
        <authorList>
            <person name="de Groot N.N."/>
        </authorList>
    </citation>
    <scope>NUCLEOTIDE SEQUENCE [LARGE SCALE GENOMIC DNA]</scope>
    <source>
        <strain evidence="1 2">IBRC-M 10780</strain>
    </source>
</reference>
<proteinExistence type="predicted"/>
<accession>A0A1H9XZM1</accession>
<gene>
    <name evidence="1" type="ORF">SAMN05216389_10131</name>
</gene>